<proteinExistence type="predicted"/>
<reference evidence="3 4" key="1">
    <citation type="submission" date="2019-03" db="EMBL/GenBank/DDBJ databases">
        <authorList>
            <person name="Gaulin E."/>
            <person name="Dumas B."/>
        </authorList>
    </citation>
    <scope>NUCLEOTIDE SEQUENCE [LARGE SCALE GENOMIC DNA]</scope>
    <source>
        <strain evidence="3">CBS 568.67</strain>
    </source>
</reference>
<gene>
    <name evidence="3" type="primary">Aste57867_8619</name>
    <name evidence="2" type="ORF">As57867_008585</name>
    <name evidence="3" type="ORF">ASTE57867_8619</name>
</gene>
<accession>A0A485KKT6</accession>
<feature type="region of interest" description="Disordered" evidence="1">
    <location>
        <begin position="1"/>
        <end position="20"/>
    </location>
</feature>
<reference evidence="2" key="2">
    <citation type="submission" date="2019-06" db="EMBL/GenBank/DDBJ databases">
        <title>Genomics analysis of Aphanomyces spp. identifies a new class of oomycete effector associated with host adaptation.</title>
        <authorList>
            <person name="Gaulin E."/>
        </authorList>
    </citation>
    <scope>NUCLEOTIDE SEQUENCE</scope>
    <source>
        <strain evidence="2">CBS 578.67</strain>
    </source>
</reference>
<sequence length="208" mass="23633">MKHTTTKPHVTPTRKKAKTTSIIEPQAAESILIPGLPQDLILDKIASWGGFLNLKDLKTLSMASRALYATMNNEFWRRIAEDEVFAPMYTVKAFAKLKPNARVSRIISKRLCIHCQKIQMRDIQPLRPNHDCLHVCLKCAELPAYAEIKYSVAMAQYKLKRAQLDTIPSRKKAIYRGYNRLFRLCDVLRLVEHAKSQDIEAVDGGVAA</sequence>
<keyword evidence="4" id="KW-1185">Reference proteome</keyword>
<evidence type="ECO:0000313" key="3">
    <source>
        <dbReference type="EMBL" id="VFT85505.1"/>
    </source>
</evidence>
<dbReference type="Proteomes" id="UP000332933">
    <property type="component" value="Unassembled WGS sequence"/>
</dbReference>
<name>A0A485KKT6_9STRA</name>
<protein>
    <submittedName>
        <fullName evidence="3">Aste57867_8619 protein</fullName>
    </submittedName>
</protein>
<dbReference type="EMBL" id="CAADRA010005130">
    <property type="protein sequence ID" value="VFT85505.1"/>
    <property type="molecule type" value="Genomic_DNA"/>
</dbReference>
<organism evidence="3 4">
    <name type="scientific">Aphanomyces stellatus</name>
    <dbReference type="NCBI Taxonomy" id="120398"/>
    <lineage>
        <taxon>Eukaryota</taxon>
        <taxon>Sar</taxon>
        <taxon>Stramenopiles</taxon>
        <taxon>Oomycota</taxon>
        <taxon>Saprolegniomycetes</taxon>
        <taxon>Saprolegniales</taxon>
        <taxon>Verrucalvaceae</taxon>
        <taxon>Aphanomyces</taxon>
    </lineage>
</organism>
<dbReference type="AlphaFoldDB" id="A0A485KKT6"/>
<evidence type="ECO:0000256" key="1">
    <source>
        <dbReference type="SAM" id="MobiDB-lite"/>
    </source>
</evidence>
<evidence type="ECO:0000313" key="4">
    <source>
        <dbReference type="Proteomes" id="UP000332933"/>
    </source>
</evidence>
<dbReference type="OrthoDB" id="62143at2759"/>
<dbReference type="EMBL" id="VJMH01005109">
    <property type="protein sequence ID" value="KAF0700867.1"/>
    <property type="molecule type" value="Genomic_DNA"/>
</dbReference>
<feature type="compositionally biased region" description="Basic residues" evidence="1">
    <location>
        <begin position="1"/>
        <end position="18"/>
    </location>
</feature>
<evidence type="ECO:0000313" key="2">
    <source>
        <dbReference type="EMBL" id="KAF0700867.1"/>
    </source>
</evidence>